<dbReference type="NCBIfam" id="NF003013">
    <property type="entry name" value="PRK03846.1"/>
    <property type="match status" value="1"/>
</dbReference>
<feature type="domain" description="APS kinase" evidence="15">
    <location>
        <begin position="28"/>
        <end position="178"/>
    </location>
</feature>
<evidence type="ECO:0000256" key="3">
    <source>
        <dbReference type="ARBA" id="ARBA00004806"/>
    </source>
</evidence>
<comment type="pathway">
    <text evidence="3 13 14">Sulfur metabolism; hydrogen sulfide biosynthesis; sulfite from sulfate: step 2/3.</text>
</comment>
<evidence type="ECO:0000313" key="17">
    <source>
        <dbReference type="Proteomes" id="UP000502958"/>
    </source>
</evidence>
<evidence type="ECO:0000256" key="2">
    <source>
        <dbReference type="ARBA" id="ARBA00002632"/>
    </source>
</evidence>
<evidence type="ECO:0000313" key="16">
    <source>
        <dbReference type="EMBL" id="QIE02113.1"/>
    </source>
</evidence>
<reference evidence="16 17" key="1">
    <citation type="submission" date="2020-01" db="EMBL/GenBank/DDBJ databases">
        <title>Complete genome of Buchnera aphidicola isolated from Chaitophorus populeti.</title>
        <authorList>
            <person name="Park J."/>
            <person name="Xi H."/>
        </authorList>
    </citation>
    <scope>NUCLEOTIDE SEQUENCE [LARGE SCALE GENOMIC DNA]</scope>
    <source>
        <strain evidence="16 17">UsonBac</strain>
    </source>
</reference>
<dbReference type="AlphaFoldDB" id="A0A6C1F6G0"/>
<evidence type="ECO:0000256" key="10">
    <source>
        <dbReference type="ARBA" id="ARBA00029724"/>
    </source>
</evidence>
<keyword evidence="9 13" id="KW-0067">ATP-binding</keyword>
<dbReference type="InterPro" id="IPR059117">
    <property type="entry name" value="APS_kinase_dom"/>
</dbReference>
<dbReference type="PANTHER" id="PTHR11055">
    <property type="entry name" value="BIFUNCTIONAL 3'-PHOSPHOADENOSINE 5'-PHOSPHOSULFATE SYNTHASE"/>
    <property type="match status" value="1"/>
</dbReference>
<dbReference type="UniPathway" id="UPA00140">
    <property type="reaction ID" value="UER00205"/>
</dbReference>
<dbReference type="InterPro" id="IPR002891">
    <property type="entry name" value="APS"/>
</dbReference>
<evidence type="ECO:0000256" key="5">
    <source>
        <dbReference type="ARBA" id="ARBA00012121"/>
    </source>
</evidence>
<dbReference type="GO" id="GO:0004020">
    <property type="term" value="F:adenylylsulfate kinase activity"/>
    <property type="evidence" value="ECO:0007669"/>
    <property type="project" value="UniProtKB-UniRule"/>
</dbReference>
<feature type="active site" description="Phosphoserine intermediate" evidence="13">
    <location>
        <position position="110"/>
    </location>
</feature>
<evidence type="ECO:0000256" key="7">
    <source>
        <dbReference type="ARBA" id="ARBA00022741"/>
    </source>
</evidence>
<evidence type="ECO:0000256" key="1">
    <source>
        <dbReference type="ARBA" id="ARBA00001823"/>
    </source>
</evidence>
<keyword evidence="8 13" id="KW-0418">Kinase</keyword>
<dbReference type="NCBIfam" id="TIGR00455">
    <property type="entry name" value="apsK"/>
    <property type="match status" value="1"/>
</dbReference>
<accession>A0A6C1F6G0</accession>
<evidence type="ECO:0000256" key="12">
    <source>
        <dbReference type="ARBA" id="ARBA00031464"/>
    </source>
</evidence>
<keyword evidence="13" id="KW-0597">Phosphoprotein</keyword>
<dbReference type="GO" id="GO:0070814">
    <property type="term" value="P:hydrogen sulfide biosynthetic process"/>
    <property type="evidence" value="ECO:0007669"/>
    <property type="project" value="UniProtKB-UniRule"/>
</dbReference>
<gene>
    <name evidence="13 16" type="primary">cysC</name>
    <name evidence="16" type="ORF">GUU85_01975</name>
</gene>
<dbReference type="CDD" id="cd02027">
    <property type="entry name" value="APSK"/>
    <property type="match status" value="1"/>
</dbReference>
<dbReference type="Pfam" id="PF01583">
    <property type="entry name" value="APS_kinase"/>
    <property type="match status" value="1"/>
</dbReference>
<organism evidence="16 17">
    <name type="scientific">Buchnera aphidicola subsp. Uroleucon sonchi</name>
    <dbReference type="NCBI Taxonomy" id="118118"/>
    <lineage>
        <taxon>Bacteria</taxon>
        <taxon>Pseudomonadati</taxon>
        <taxon>Pseudomonadota</taxon>
        <taxon>Gammaproteobacteria</taxon>
        <taxon>Enterobacterales</taxon>
        <taxon>Erwiniaceae</taxon>
        <taxon>Buchnera</taxon>
    </lineage>
</organism>
<dbReference type="Gene3D" id="3.40.50.300">
    <property type="entry name" value="P-loop containing nucleotide triphosphate hydrolases"/>
    <property type="match status" value="1"/>
</dbReference>
<keyword evidence="6 13" id="KW-0808">Transferase</keyword>
<dbReference type="RefSeq" id="WP_163119445.1">
    <property type="nucleotide sequence ID" value="NZ_CP047588.1"/>
</dbReference>
<dbReference type="PANTHER" id="PTHR11055:SF1">
    <property type="entry name" value="PAPS SYNTHETASE, ISOFORM D"/>
    <property type="match status" value="1"/>
</dbReference>
<sequence length="206" mass="23690">MKNNMQKNIFWHEHLISREKREKYNKHRSIVIWFTGLSGAGKSSIANHLEKKLFIHGMHTYLLDGDNIRSGLCSDLSFSKTDRKENIRRIGEVAKIMLDAGIITLVSVISPYQNQRTMIYNMLGGVKNVLEVFVDTPISVCEKRDPKKLYQQARSGNIYDFTGIQEEYEIPSNPDIILNGTDALEINSKKIINILYKNHIISFCEN</sequence>
<dbReference type="InterPro" id="IPR027417">
    <property type="entry name" value="P-loop_NTPase"/>
</dbReference>
<dbReference type="GO" id="GO:0005524">
    <property type="term" value="F:ATP binding"/>
    <property type="evidence" value="ECO:0007669"/>
    <property type="project" value="UniProtKB-UniRule"/>
</dbReference>
<comment type="function">
    <text evidence="2 13 14">Catalyzes the synthesis of activated sulfate.</text>
</comment>
<dbReference type="EC" id="2.7.1.25" evidence="5 13"/>
<evidence type="ECO:0000256" key="9">
    <source>
        <dbReference type="ARBA" id="ARBA00022840"/>
    </source>
</evidence>
<dbReference type="SUPFAM" id="SSF52540">
    <property type="entry name" value="P-loop containing nucleoside triphosphate hydrolases"/>
    <property type="match status" value="1"/>
</dbReference>
<comment type="catalytic activity">
    <reaction evidence="1 13 14">
        <text>adenosine 5'-phosphosulfate + ATP = 3'-phosphoadenylyl sulfate + ADP + H(+)</text>
        <dbReference type="Rhea" id="RHEA:24152"/>
        <dbReference type="ChEBI" id="CHEBI:15378"/>
        <dbReference type="ChEBI" id="CHEBI:30616"/>
        <dbReference type="ChEBI" id="CHEBI:58243"/>
        <dbReference type="ChEBI" id="CHEBI:58339"/>
        <dbReference type="ChEBI" id="CHEBI:456216"/>
        <dbReference type="EC" id="2.7.1.25"/>
    </reaction>
</comment>
<comment type="similarity">
    <text evidence="4 13 14">Belongs to the APS kinase family.</text>
</comment>
<dbReference type="HAMAP" id="MF_00065">
    <property type="entry name" value="Adenylyl_sulf_kinase"/>
    <property type="match status" value="1"/>
</dbReference>
<evidence type="ECO:0000256" key="6">
    <source>
        <dbReference type="ARBA" id="ARBA00022679"/>
    </source>
</evidence>
<evidence type="ECO:0000256" key="11">
    <source>
        <dbReference type="ARBA" id="ARBA00031393"/>
    </source>
</evidence>
<feature type="binding site" evidence="13">
    <location>
        <begin position="36"/>
        <end position="43"/>
    </location>
    <ligand>
        <name>ATP</name>
        <dbReference type="ChEBI" id="CHEBI:30616"/>
    </ligand>
</feature>
<evidence type="ECO:0000256" key="14">
    <source>
        <dbReference type="RuleBase" id="RU004347"/>
    </source>
</evidence>
<evidence type="ECO:0000256" key="4">
    <source>
        <dbReference type="ARBA" id="ARBA00007008"/>
    </source>
</evidence>
<evidence type="ECO:0000259" key="15">
    <source>
        <dbReference type="Pfam" id="PF01583"/>
    </source>
</evidence>
<evidence type="ECO:0000256" key="13">
    <source>
        <dbReference type="HAMAP-Rule" id="MF_00065"/>
    </source>
</evidence>
<dbReference type="EMBL" id="CP047588">
    <property type="protein sequence ID" value="QIE02113.1"/>
    <property type="molecule type" value="Genomic_DNA"/>
</dbReference>
<proteinExistence type="inferred from homology"/>
<keyword evidence="7 13" id="KW-0547">Nucleotide-binding</keyword>
<evidence type="ECO:0000256" key="8">
    <source>
        <dbReference type="ARBA" id="ARBA00022777"/>
    </source>
</evidence>
<protein>
    <recommendedName>
        <fullName evidence="5 13">Adenylyl-sulfate kinase</fullName>
        <ecNumber evidence="5 13">2.7.1.25</ecNumber>
    </recommendedName>
    <alternativeName>
        <fullName evidence="11 13">APS kinase</fullName>
    </alternativeName>
    <alternativeName>
        <fullName evidence="12 13">ATP adenosine-5'-phosphosulfate 3'-phosphotransferase</fullName>
    </alternativeName>
    <alternativeName>
        <fullName evidence="10 13">Adenosine-5'-phosphosulfate kinase</fullName>
    </alternativeName>
</protein>
<dbReference type="Proteomes" id="UP000502958">
    <property type="component" value="Chromosome"/>
</dbReference>
<dbReference type="GO" id="GO:0000103">
    <property type="term" value="P:sulfate assimilation"/>
    <property type="evidence" value="ECO:0007669"/>
    <property type="project" value="UniProtKB-UniRule"/>
</dbReference>
<name>A0A6C1F6G0_BUCUN</name>